<accession>A0A2P2PSB1</accession>
<evidence type="ECO:0000313" key="2">
    <source>
        <dbReference type="EMBL" id="MBX57627.1"/>
    </source>
</evidence>
<keyword evidence="1" id="KW-0812">Transmembrane</keyword>
<name>A0A2P2PSB1_RHIMU</name>
<organism evidence="2">
    <name type="scientific">Rhizophora mucronata</name>
    <name type="common">Asiatic mangrove</name>
    <dbReference type="NCBI Taxonomy" id="61149"/>
    <lineage>
        <taxon>Eukaryota</taxon>
        <taxon>Viridiplantae</taxon>
        <taxon>Streptophyta</taxon>
        <taxon>Embryophyta</taxon>
        <taxon>Tracheophyta</taxon>
        <taxon>Spermatophyta</taxon>
        <taxon>Magnoliopsida</taxon>
        <taxon>eudicotyledons</taxon>
        <taxon>Gunneridae</taxon>
        <taxon>Pentapetalae</taxon>
        <taxon>rosids</taxon>
        <taxon>fabids</taxon>
        <taxon>Malpighiales</taxon>
        <taxon>Rhizophoraceae</taxon>
        <taxon>Rhizophora</taxon>
    </lineage>
</organism>
<proteinExistence type="predicted"/>
<evidence type="ECO:0000256" key="1">
    <source>
        <dbReference type="SAM" id="Phobius"/>
    </source>
</evidence>
<dbReference type="EMBL" id="GGEC01077143">
    <property type="protein sequence ID" value="MBX57627.1"/>
    <property type="molecule type" value="Transcribed_RNA"/>
</dbReference>
<keyword evidence="1" id="KW-0472">Membrane</keyword>
<protein>
    <submittedName>
        <fullName evidence="2">Uncharacterized protein</fullName>
    </submittedName>
</protein>
<feature type="transmembrane region" description="Helical" evidence="1">
    <location>
        <begin position="58"/>
        <end position="76"/>
    </location>
</feature>
<reference evidence="2" key="1">
    <citation type="submission" date="2018-02" db="EMBL/GenBank/DDBJ databases">
        <title>Rhizophora mucronata_Transcriptome.</title>
        <authorList>
            <person name="Meera S.P."/>
            <person name="Sreeshan A."/>
            <person name="Augustine A."/>
        </authorList>
    </citation>
    <scope>NUCLEOTIDE SEQUENCE</scope>
    <source>
        <tissue evidence="2">Leaf</tissue>
    </source>
</reference>
<sequence length="85" mass="9802">MIPLRLNPVSSRSSSHDKVSALTKLCTDSENQILCSFNHKYLPLDFINYVMLQQLNEFILLLFSLFLSLVFFNICVKNQDISLSM</sequence>
<dbReference type="AlphaFoldDB" id="A0A2P2PSB1"/>
<keyword evidence="1" id="KW-1133">Transmembrane helix</keyword>